<protein>
    <submittedName>
        <fullName evidence="4">Sulfatase-like hydrolase/transferase</fullName>
    </submittedName>
</protein>
<proteinExistence type="predicted"/>
<dbReference type="CDD" id="cd16015">
    <property type="entry name" value="LTA_synthase"/>
    <property type="match status" value="1"/>
</dbReference>
<dbReference type="PANTHER" id="PTHR47371">
    <property type="entry name" value="LIPOTEICHOIC ACID SYNTHASE"/>
    <property type="match status" value="1"/>
</dbReference>
<feature type="transmembrane region" description="Helical" evidence="2">
    <location>
        <begin position="21"/>
        <end position="40"/>
    </location>
</feature>
<name>A0ABX8SF61_9ACTN</name>
<feature type="transmembrane region" description="Helical" evidence="2">
    <location>
        <begin position="137"/>
        <end position="163"/>
    </location>
</feature>
<dbReference type="InterPro" id="IPR000917">
    <property type="entry name" value="Sulfatase_N"/>
</dbReference>
<dbReference type="InterPro" id="IPR050448">
    <property type="entry name" value="OpgB/LTA_synthase_biosynth"/>
</dbReference>
<dbReference type="EMBL" id="CP079216">
    <property type="protein sequence ID" value="QXT61910.1"/>
    <property type="molecule type" value="Genomic_DNA"/>
</dbReference>
<dbReference type="Pfam" id="PF00884">
    <property type="entry name" value="Sulfatase"/>
    <property type="match status" value="1"/>
</dbReference>
<evidence type="ECO:0000313" key="5">
    <source>
        <dbReference type="Proteomes" id="UP000824504"/>
    </source>
</evidence>
<reference evidence="4 5" key="1">
    <citation type="submission" date="2021-07" db="EMBL/GenBank/DDBJ databases">
        <title>complete genome sequencing of Tessaracoccus sp.J1M15.</title>
        <authorList>
            <person name="Bae J.-W."/>
            <person name="Kim D.-y."/>
        </authorList>
    </citation>
    <scope>NUCLEOTIDE SEQUENCE [LARGE SCALE GENOMIC DNA]</scope>
    <source>
        <strain evidence="4 5">J1M15</strain>
    </source>
</reference>
<comment type="pathway">
    <text evidence="1">Cell wall biogenesis; lipoteichoic acid biosynthesis.</text>
</comment>
<evidence type="ECO:0000313" key="4">
    <source>
        <dbReference type="EMBL" id="QXT61910.1"/>
    </source>
</evidence>
<evidence type="ECO:0000259" key="3">
    <source>
        <dbReference type="Pfam" id="PF00884"/>
    </source>
</evidence>
<dbReference type="RefSeq" id="WP_219080294.1">
    <property type="nucleotide sequence ID" value="NZ_CP079216.1"/>
</dbReference>
<dbReference type="PANTHER" id="PTHR47371:SF3">
    <property type="entry name" value="PHOSPHOGLYCEROL TRANSFERASE I"/>
    <property type="match status" value="1"/>
</dbReference>
<feature type="transmembrane region" description="Helical" evidence="2">
    <location>
        <begin position="60"/>
        <end position="77"/>
    </location>
</feature>
<feature type="domain" description="Sulfatase N-terminal" evidence="3">
    <location>
        <begin position="247"/>
        <end position="525"/>
    </location>
</feature>
<keyword evidence="2" id="KW-0812">Transmembrane</keyword>
<feature type="transmembrane region" description="Helical" evidence="2">
    <location>
        <begin position="175"/>
        <end position="194"/>
    </location>
</feature>
<sequence>MSTTEKILDRLRRPRHVWGRLVLLLVPIAVMGVWLKLLRIGAFYSDSGPLEVAAKVSSDVAFGAAWVLLWLLACYFTRGRLRTTLFYLAHVATLAFGLLTVINHEYMIRTGTPLTLAKMAFAISEGEQLGGLFGSQITASAVALIVFVVLATTVLPTVLGSLGSRLIRRRPTRRVKVVAATAFVLLLVASTWTAPTSSAAFSLSAPVQLALSPVREAQAYPAALGDSPTPDPDSTRLVARDASAEQKNVVVITLESQRDSSTFPETSEPVTPILDALKEDVAIAPERGYTVLPHTSKALTSVYCGQTPPLDNQNSEADPGSLPMRCLPELLAEQGYHTTFYQSATENFERRRGTVTNFGFEEFTPVDEMDTAGYHKAGYFGWEDDIMLAPQREWLQANGDEPFLMGMLTVTAHHDYNLDGWDTIDFVDDPLLNKYLNVVHYQDQFVGKVLDMFKDLGLYDDTIFVITGDHGEGFGEHRIYQHDDTIYDEGLRIPYLIIDPSRDAQTVDGAANQLAVVPTVADLAGFDLVSNDEYRPSLVSGEEQGTLFATCYARGKCAATFTGDYKVIHHFGDRRDEVYNLVEDPYELNDLAAEMDSEWIAEQADAAVAWYLTTEHAYANFRGEE</sequence>
<evidence type="ECO:0000256" key="2">
    <source>
        <dbReference type="SAM" id="Phobius"/>
    </source>
</evidence>
<dbReference type="Proteomes" id="UP000824504">
    <property type="component" value="Chromosome"/>
</dbReference>
<gene>
    <name evidence="4" type="ORF">KDB89_08920</name>
</gene>
<evidence type="ECO:0000256" key="1">
    <source>
        <dbReference type="ARBA" id="ARBA00004936"/>
    </source>
</evidence>
<organism evidence="4 5">
    <name type="scientific">Tessaracoccus palaemonis</name>
    <dbReference type="NCBI Taxonomy" id="2829499"/>
    <lineage>
        <taxon>Bacteria</taxon>
        <taxon>Bacillati</taxon>
        <taxon>Actinomycetota</taxon>
        <taxon>Actinomycetes</taxon>
        <taxon>Propionibacteriales</taxon>
        <taxon>Propionibacteriaceae</taxon>
        <taxon>Tessaracoccus</taxon>
    </lineage>
</organism>
<accession>A0ABX8SF61</accession>
<keyword evidence="5" id="KW-1185">Reference proteome</keyword>
<feature type="transmembrane region" description="Helical" evidence="2">
    <location>
        <begin position="84"/>
        <end position="102"/>
    </location>
</feature>
<keyword evidence="2" id="KW-0472">Membrane</keyword>
<keyword evidence="2" id="KW-1133">Transmembrane helix</keyword>